<feature type="region of interest" description="Disordered" evidence="1">
    <location>
        <begin position="299"/>
        <end position="322"/>
    </location>
</feature>
<gene>
    <name evidence="2" type="ORF">DILT_LOCUS13800</name>
</gene>
<dbReference type="Proteomes" id="UP000281553">
    <property type="component" value="Unassembled WGS sequence"/>
</dbReference>
<evidence type="ECO:0000313" key="2">
    <source>
        <dbReference type="EMBL" id="VDN21290.1"/>
    </source>
</evidence>
<organism evidence="2 3">
    <name type="scientific">Dibothriocephalus latus</name>
    <name type="common">Fish tapeworm</name>
    <name type="synonym">Diphyllobothrium latum</name>
    <dbReference type="NCBI Taxonomy" id="60516"/>
    <lineage>
        <taxon>Eukaryota</taxon>
        <taxon>Metazoa</taxon>
        <taxon>Spiralia</taxon>
        <taxon>Lophotrochozoa</taxon>
        <taxon>Platyhelminthes</taxon>
        <taxon>Cestoda</taxon>
        <taxon>Eucestoda</taxon>
        <taxon>Diphyllobothriidea</taxon>
        <taxon>Diphyllobothriidae</taxon>
        <taxon>Dibothriocephalus</taxon>
    </lineage>
</organism>
<feature type="compositionally biased region" description="Polar residues" evidence="1">
    <location>
        <begin position="299"/>
        <end position="309"/>
    </location>
</feature>
<dbReference type="AlphaFoldDB" id="A0A3P7M5R7"/>
<evidence type="ECO:0000256" key="1">
    <source>
        <dbReference type="SAM" id="MobiDB-lite"/>
    </source>
</evidence>
<evidence type="ECO:0000313" key="3">
    <source>
        <dbReference type="Proteomes" id="UP000281553"/>
    </source>
</evidence>
<protein>
    <submittedName>
        <fullName evidence="2">Uncharacterized protein</fullName>
    </submittedName>
</protein>
<sequence length="360" mass="40412">MGTAGSGVQPARTVTSKPQTTASSALFEASLRNFCRPNDDRRKAWNPSCRIAYKSKVIEPHGSRETFQLIQPFETAKCASKAKPFTPVQIKSFPPICAQSVKVSARYQSGNDNTNQAMDNLKCLVDNFVRKLFSGAGNFDESALEELRMTFSRIQQNSTTAQDEGQNGSNVVQNGSCGSQQTLYQTVLWCIIFQACIDVLSKPSETCSVDHLLNRSWKYLENMRSILQPYISIEEEKHTVLHSKVNVNQSNRADFFEGSDGFSSHLTEQSQSWDSYTSTRSPRTTSYRNKGIQTLTPQMIPPSTGSLRHSCQEPEPEGLRRKYESSKRELAVEADREARVTNDYGIAEAIMQKTRFKTQN</sequence>
<accession>A0A3P7M5R7</accession>
<dbReference type="OrthoDB" id="6253090at2759"/>
<name>A0A3P7M5R7_DIBLA</name>
<feature type="compositionally biased region" description="Polar residues" evidence="1">
    <location>
        <begin position="12"/>
        <end position="21"/>
    </location>
</feature>
<proteinExistence type="predicted"/>
<feature type="region of interest" description="Disordered" evidence="1">
    <location>
        <begin position="1"/>
        <end position="21"/>
    </location>
</feature>
<dbReference type="EMBL" id="UYRU01071665">
    <property type="protein sequence ID" value="VDN21290.1"/>
    <property type="molecule type" value="Genomic_DNA"/>
</dbReference>
<keyword evidence="3" id="KW-1185">Reference proteome</keyword>
<reference evidence="2 3" key="1">
    <citation type="submission" date="2018-11" db="EMBL/GenBank/DDBJ databases">
        <authorList>
            <consortium name="Pathogen Informatics"/>
        </authorList>
    </citation>
    <scope>NUCLEOTIDE SEQUENCE [LARGE SCALE GENOMIC DNA]</scope>
</reference>